<dbReference type="InterPro" id="IPR041384">
    <property type="entry name" value="DNTTIP1_dimer"/>
</dbReference>
<evidence type="ECO:0000313" key="2">
    <source>
        <dbReference type="EnsemblMetazoa" id="PPA09935.1"/>
    </source>
</evidence>
<sequence length="440" mass="49068">MDSPTEPSFPRPAGDLPFCTVPAGPTADPPTAVPPPGPPAEQVTFPTAGYNRPPSIYSFLDIFPGLTLSTGVSLGSPTRSAFTSSSSTSTAVPFSQRQHYQFTMFDLQTGNGNGNKMNCRLEVLDTLLASMESEGATAKANVLRHTIRKTKLDLADTAEKSLNLLRRVFQSEINAEIKQIIDRHIRTTFSPAIENLKRGGHKVEDNDLNILANSILQHAMEAFPVQGEKMNRKRPVRDVYECDTDAEDGCSQAKRRFEMSEDESDGSVFSFSTGTEKKRRRPRSKKDEESILNDPAPVTITDSLKWNPDRIQPTSKFLFASRVAATLNTPVPLFFGKHPRFFRYVCDEEDKMELYDAGRLSRLTGRAVLVLLEDTYDVLGHSPEIERYSFHITEGIYQRVKTRTQRIYEGLMVRMASNPAAALTSSLFPFGNSPVMNFQL</sequence>
<dbReference type="OrthoDB" id="5860246at2759"/>
<dbReference type="Pfam" id="PF18192">
    <property type="entry name" value="DNTTIP1_dimer"/>
    <property type="match status" value="1"/>
</dbReference>
<organism evidence="2 3">
    <name type="scientific">Pristionchus pacificus</name>
    <name type="common">Parasitic nematode worm</name>
    <dbReference type="NCBI Taxonomy" id="54126"/>
    <lineage>
        <taxon>Eukaryota</taxon>
        <taxon>Metazoa</taxon>
        <taxon>Ecdysozoa</taxon>
        <taxon>Nematoda</taxon>
        <taxon>Chromadorea</taxon>
        <taxon>Rhabditida</taxon>
        <taxon>Rhabditina</taxon>
        <taxon>Diplogasteromorpha</taxon>
        <taxon>Diplogasteroidea</taxon>
        <taxon>Neodiplogasteridae</taxon>
        <taxon>Pristionchus</taxon>
    </lineage>
</organism>
<evidence type="ECO:0000313" key="3">
    <source>
        <dbReference type="Proteomes" id="UP000005239"/>
    </source>
</evidence>
<gene>
    <name evidence="2" type="primary">WBGene00099489</name>
</gene>
<dbReference type="Proteomes" id="UP000005239">
    <property type="component" value="Unassembled WGS sequence"/>
</dbReference>
<dbReference type="GO" id="GO:0003677">
    <property type="term" value="F:DNA binding"/>
    <property type="evidence" value="ECO:0000318"/>
    <property type="project" value="GO_Central"/>
</dbReference>
<dbReference type="PANTHER" id="PTHR23399:SF2">
    <property type="entry name" value="DEOXYNUCLEOTIDYLTRANSFERASE TERMINAL-INTERACTING PROTEIN 1"/>
    <property type="match status" value="1"/>
</dbReference>
<feature type="region of interest" description="Disordered" evidence="1">
    <location>
        <begin position="1"/>
        <end position="37"/>
    </location>
</feature>
<evidence type="ECO:0000256" key="1">
    <source>
        <dbReference type="SAM" id="MobiDB-lite"/>
    </source>
</evidence>
<dbReference type="AlphaFoldDB" id="A0A2A6CHL8"/>
<dbReference type="InterPro" id="IPR026064">
    <property type="entry name" value="TdIF1"/>
</dbReference>
<proteinExistence type="predicted"/>
<name>A0A2A6CHL8_PRIPA</name>
<protein>
    <submittedName>
        <fullName evidence="2">Saeg-2</fullName>
    </submittedName>
</protein>
<feature type="compositionally biased region" description="Pro residues" evidence="1">
    <location>
        <begin position="27"/>
        <end position="37"/>
    </location>
</feature>
<accession>A0A8R1Y809</accession>
<accession>A0A2A6CHL8</accession>
<dbReference type="EnsemblMetazoa" id="PPA09935.1">
    <property type="protein sequence ID" value="PPA09935.1"/>
    <property type="gene ID" value="WBGene00099489"/>
</dbReference>
<feature type="region of interest" description="Disordered" evidence="1">
    <location>
        <begin position="256"/>
        <end position="294"/>
    </location>
</feature>
<reference evidence="3" key="1">
    <citation type="journal article" date="2008" name="Nat. Genet.">
        <title>The Pristionchus pacificus genome provides a unique perspective on nematode lifestyle and parasitism.</title>
        <authorList>
            <person name="Dieterich C."/>
            <person name="Clifton S.W."/>
            <person name="Schuster L.N."/>
            <person name="Chinwalla A."/>
            <person name="Delehaunty K."/>
            <person name="Dinkelacker I."/>
            <person name="Fulton L."/>
            <person name="Fulton R."/>
            <person name="Godfrey J."/>
            <person name="Minx P."/>
            <person name="Mitreva M."/>
            <person name="Roeseler W."/>
            <person name="Tian H."/>
            <person name="Witte H."/>
            <person name="Yang S.P."/>
            <person name="Wilson R.K."/>
            <person name="Sommer R.J."/>
        </authorList>
    </citation>
    <scope>NUCLEOTIDE SEQUENCE [LARGE SCALE GENOMIC DNA]</scope>
    <source>
        <strain evidence="3">PS312</strain>
    </source>
</reference>
<dbReference type="GO" id="GO:0005634">
    <property type="term" value="C:nucleus"/>
    <property type="evidence" value="ECO:0000318"/>
    <property type="project" value="GO_Central"/>
</dbReference>
<dbReference type="PANTHER" id="PTHR23399">
    <property type="entry name" value="DEOXYNUCLEOTIDYLTRANSFERASE TERMINAL-INTERACTING PROTEIN 1"/>
    <property type="match status" value="1"/>
</dbReference>
<dbReference type="GO" id="GO:0031491">
    <property type="term" value="F:nucleosome binding"/>
    <property type="evidence" value="ECO:0000318"/>
    <property type="project" value="GO_Central"/>
</dbReference>
<reference evidence="2" key="2">
    <citation type="submission" date="2022-06" db="UniProtKB">
        <authorList>
            <consortium name="EnsemblMetazoa"/>
        </authorList>
    </citation>
    <scope>IDENTIFICATION</scope>
    <source>
        <strain evidence="2">PS312</strain>
    </source>
</reference>
<keyword evidence="3" id="KW-1185">Reference proteome</keyword>